<dbReference type="Proteomes" id="UP000070422">
    <property type="component" value="Unassembled WGS sequence"/>
</dbReference>
<dbReference type="RefSeq" id="WP_060937187.1">
    <property type="nucleotide sequence ID" value="NZ_JASOZP010000006.1"/>
</dbReference>
<dbReference type="STRING" id="87541.AWM71_05215"/>
<proteinExistence type="predicted"/>
<name>A0A133XT42_9LACT</name>
<dbReference type="InterPro" id="IPR007358">
    <property type="entry name" value="Nucleoid_associated_NdpA"/>
</dbReference>
<sequence length="335" mass="38246">MAIIKQAVLHIYDSNTGQAVLSEQGLDLTIEDIQKYIEAMIEKVSTSFKRKQGNFKGEESSFKALKATETDFIGQSQQLTQQLTEIMAHNPDIPPADWLWTLFLLEDGDTYLGAFKLNHNTFYTHFVNYEEEHLQNELILHRSILPSPKQAIDEGLVVNLKTGHYYLIEKKHVLEEKGQSCEYFSGLFLKISPQASVSEAIKEIKKAVEATAKSFDDPVYDSLAKAKEILYHEMSQEEGFSNERMADQLYKDNVGKKTTYMEKMSKVDLSELEDGQDASLIPNKMQRQKLKLSNGIELTIPLDLFYDPNVVEWINNPDGTLSVHLKNIESIRNLF</sequence>
<dbReference type="Pfam" id="PF04245">
    <property type="entry name" value="NA37"/>
    <property type="match status" value="1"/>
</dbReference>
<accession>A0A133XT42</accession>
<organism evidence="1 2">
    <name type="scientific">Aerococcus christensenii</name>
    <dbReference type="NCBI Taxonomy" id="87541"/>
    <lineage>
        <taxon>Bacteria</taxon>
        <taxon>Bacillati</taxon>
        <taxon>Bacillota</taxon>
        <taxon>Bacilli</taxon>
        <taxon>Lactobacillales</taxon>
        <taxon>Aerococcaceae</taxon>
        <taxon>Aerococcus</taxon>
    </lineage>
</organism>
<dbReference type="GO" id="GO:0009295">
    <property type="term" value="C:nucleoid"/>
    <property type="evidence" value="ECO:0007669"/>
    <property type="project" value="InterPro"/>
</dbReference>
<evidence type="ECO:0000313" key="1">
    <source>
        <dbReference type="EMBL" id="KXB34099.1"/>
    </source>
</evidence>
<protein>
    <recommendedName>
        <fullName evidence="3">Nucleoid-associated protein</fullName>
    </recommendedName>
</protein>
<gene>
    <name evidence="1" type="ORF">HMPREF3187_01492</name>
</gene>
<evidence type="ECO:0008006" key="3">
    <source>
        <dbReference type="Google" id="ProtNLM"/>
    </source>
</evidence>
<dbReference type="OrthoDB" id="3171075at2"/>
<dbReference type="PATRIC" id="fig|87541.4.peg.1479"/>
<reference evidence="1 2" key="1">
    <citation type="submission" date="2016-01" db="EMBL/GenBank/DDBJ databases">
        <authorList>
            <person name="Oliw E.H."/>
        </authorList>
    </citation>
    <scope>NUCLEOTIDE SEQUENCE [LARGE SCALE GENOMIC DNA]</scope>
    <source>
        <strain evidence="1 2">KA00635</strain>
    </source>
</reference>
<dbReference type="EMBL" id="LSCQ01000084">
    <property type="protein sequence ID" value="KXB34099.1"/>
    <property type="molecule type" value="Genomic_DNA"/>
</dbReference>
<dbReference type="AlphaFoldDB" id="A0A133XT42"/>
<comment type="caution">
    <text evidence="1">The sequence shown here is derived from an EMBL/GenBank/DDBJ whole genome shotgun (WGS) entry which is preliminary data.</text>
</comment>
<evidence type="ECO:0000313" key="2">
    <source>
        <dbReference type="Proteomes" id="UP000070422"/>
    </source>
</evidence>